<organism evidence="2 3">
    <name type="scientific">Roseococcus pinisoli</name>
    <dbReference type="NCBI Taxonomy" id="2835040"/>
    <lineage>
        <taxon>Bacteria</taxon>
        <taxon>Pseudomonadati</taxon>
        <taxon>Pseudomonadota</taxon>
        <taxon>Alphaproteobacteria</taxon>
        <taxon>Acetobacterales</taxon>
        <taxon>Roseomonadaceae</taxon>
        <taxon>Roseococcus</taxon>
    </lineage>
</organism>
<keyword evidence="1" id="KW-1133">Transmembrane helix</keyword>
<feature type="transmembrane region" description="Helical" evidence="1">
    <location>
        <begin position="33"/>
        <end position="53"/>
    </location>
</feature>
<keyword evidence="1" id="KW-0472">Membrane</keyword>
<keyword evidence="3" id="KW-1185">Reference proteome</keyword>
<proteinExistence type="predicted"/>
<feature type="transmembrane region" description="Helical" evidence="1">
    <location>
        <begin position="73"/>
        <end position="95"/>
    </location>
</feature>
<feature type="transmembrane region" description="Helical" evidence="1">
    <location>
        <begin position="107"/>
        <end position="129"/>
    </location>
</feature>
<gene>
    <name evidence="2" type="ORF">KHU32_05840</name>
</gene>
<dbReference type="Proteomes" id="UP000766336">
    <property type="component" value="Unassembled WGS sequence"/>
</dbReference>
<accession>A0ABS5QAB5</accession>
<reference evidence="2 3" key="1">
    <citation type="submission" date="2021-05" db="EMBL/GenBank/DDBJ databases">
        <title>Roseococcus sp. XZZS9, whole genome shotgun sequencing project.</title>
        <authorList>
            <person name="Zhao G."/>
            <person name="Shen L."/>
        </authorList>
    </citation>
    <scope>NUCLEOTIDE SEQUENCE [LARGE SCALE GENOMIC DNA]</scope>
    <source>
        <strain evidence="2 3">XZZS9</strain>
    </source>
</reference>
<keyword evidence="1" id="KW-0812">Transmembrane</keyword>
<dbReference type="RefSeq" id="WP_213669064.1">
    <property type="nucleotide sequence ID" value="NZ_JAHCDA010000001.1"/>
</dbReference>
<evidence type="ECO:0000313" key="3">
    <source>
        <dbReference type="Proteomes" id="UP000766336"/>
    </source>
</evidence>
<evidence type="ECO:0000313" key="2">
    <source>
        <dbReference type="EMBL" id="MBS7810448.1"/>
    </source>
</evidence>
<protein>
    <submittedName>
        <fullName evidence="2">Uncharacterized protein</fullName>
    </submittedName>
</protein>
<comment type="caution">
    <text evidence="2">The sequence shown here is derived from an EMBL/GenBank/DDBJ whole genome shotgun (WGS) entry which is preliminary data.</text>
</comment>
<name>A0ABS5QAB5_9PROT</name>
<dbReference type="EMBL" id="JAHCDA010000001">
    <property type="protein sequence ID" value="MBS7810448.1"/>
    <property type="molecule type" value="Genomic_DNA"/>
</dbReference>
<sequence length="133" mass="14176">MGLIRGLWNISQRSWVDMGGGLRPGSHASRLHLFLVLVFLVIGLALVLLGFDLAAVDRWLDARADGFDLVGTLLFKALLAVILLFCVLGAGAVLYGRFAPGEEDRPGWGVTAGALSGTLILGYLAWVGLMDPL</sequence>
<evidence type="ECO:0000256" key="1">
    <source>
        <dbReference type="SAM" id="Phobius"/>
    </source>
</evidence>